<dbReference type="AlphaFoldDB" id="A0A838Y6P9"/>
<evidence type="ECO:0000313" key="5">
    <source>
        <dbReference type="Proteomes" id="UP000551848"/>
    </source>
</evidence>
<feature type="compositionally biased region" description="Basic and acidic residues" evidence="2">
    <location>
        <begin position="51"/>
        <end position="65"/>
    </location>
</feature>
<feature type="chain" id="PRO_5032398722" description="Type IV pilus biogenesis protein PilP" evidence="3">
    <location>
        <begin position="21"/>
        <end position="196"/>
    </location>
</feature>
<dbReference type="Proteomes" id="UP000551848">
    <property type="component" value="Unassembled WGS sequence"/>
</dbReference>
<evidence type="ECO:0000256" key="3">
    <source>
        <dbReference type="SAM" id="SignalP"/>
    </source>
</evidence>
<protein>
    <recommendedName>
        <fullName evidence="6">Type IV pilus biogenesis protein PilP</fullName>
    </recommendedName>
</protein>
<feature type="coiled-coil region" evidence="1">
    <location>
        <begin position="88"/>
        <end position="125"/>
    </location>
</feature>
<keyword evidence="3" id="KW-0732">Signal</keyword>
<proteinExistence type="predicted"/>
<dbReference type="EMBL" id="JACETL010000034">
    <property type="protein sequence ID" value="MBA4692732.1"/>
    <property type="molecule type" value="Genomic_DNA"/>
</dbReference>
<name>A0A838Y6P9_9GAMM</name>
<comment type="caution">
    <text evidence="4">The sequence shown here is derived from an EMBL/GenBank/DDBJ whole genome shotgun (WGS) entry which is preliminary data.</text>
</comment>
<reference evidence="4 5" key="1">
    <citation type="submission" date="2020-06" db="EMBL/GenBank/DDBJ databases">
        <title>Dysbiosis in marine aquaculture revealed through microbiome analysis: reverse ecology for environmental sustainability.</title>
        <authorList>
            <person name="Haro-Moreno J.M."/>
            <person name="Coutinho F.H."/>
            <person name="Zaragoza-Solas A."/>
            <person name="Picazo A."/>
            <person name="Almagro-Moreno S."/>
            <person name="Lopez-Perez M."/>
        </authorList>
    </citation>
    <scope>NUCLEOTIDE SEQUENCE [LARGE SCALE GENOMIC DNA]</scope>
    <source>
        <strain evidence="4">MCMED-G41</strain>
    </source>
</reference>
<gene>
    <name evidence="4" type="ORF">H2072_03180</name>
</gene>
<organism evidence="4 5">
    <name type="scientific">SAR86 cluster bacterium</name>
    <dbReference type="NCBI Taxonomy" id="2030880"/>
    <lineage>
        <taxon>Bacteria</taxon>
        <taxon>Pseudomonadati</taxon>
        <taxon>Pseudomonadota</taxon>
        <taxon>Gammaproteobacteria</taxon>
        <taxon>SAR86 cluster</taxon>
    </lineage>
</organism>
<evidence type="ECO:0000256" key="1">
    <source>
        <dbReference type="SAM" id="Coils"/>
    </source>
</evidence>
<feature type="region of interest" description="Disordered" evidence="2">
    <location>
        <begin position="49"/>
        <end position="70"/>
    </location>
</feature>
<feature type="signal peptide" evidence="3">
    <location>
        <begin position="1"/>
        <end position="20"/>
    </location>
</feature>
<evidence type="ECO:0008006" key="6">
    <source>
        <dbReference type="Google" id="ProtNLM"/>
    </source>
</evidence>
<keyword evidence="1" id="KW-0175">Coiled coil</keyword>
<evidence type="ECO:0000313" key="4">
    <source>
        <dbReference type="EMBL" id="MBA4692732.1"/>
    </source>
</evidence>
<accession>A0A838Y6P9</accession>
<sequence length="196" mass="22275">MKLKAIFCIGMFALSSFSFSNEKSIEECAKIEDPNLRLKCYDSFFLSSPPQEKKESAPSMEKAENYYKPPPNKITIEPIQSVEPSQELKQAQIKIQETESELKKVKSELKKAQEIEKQLRKEDKDVLGTIVSVRKTGNYKIDITLDNGQVWRSVESVYNRLPVKKSQKVIISKAAISGHILKVTGKKVAIRVRKIS</sequence>
<evidence type="ECO:0000256" key="2">
    <source>
        <dbReference type="SAM" id="MobiDB-lite"/>
    </source>
</evidence>